<gene>
    <name evidence="7 8" type="primary">murI</name>
    <name evidence="8" type="ORF">F3059_11570</name>
</gene>
<accession>A0A6N6M229</accession>
<evidence type="ECO:0000256" key="1">
    <source>
        <dbReference type="ARBA" id="ARBA00001602"/>
    </source>
</evidence>
<dbReference type="InterPro" id="IPR018187">
    <property type="entry name" value="Asp/Glu_racemase_AS_1"/>
</dbReference>
<evidence type="ECO:0000313" key="9">
    <source>
        <dbReference type="Proteomes" id="UP000435357"/>
    </source>
</evidence>
<comment type="function">
    <text evidence="7">Provides the (R)-glutamate required for cell wall biosynthesis.</text>
</comment>
<dbReference type="OrthoDB" id="9801055at2"/>
<dbReference type="PANTHER" id="PTHR21198:SF3">
    <property type="entry name" value="GLUTAMATE RACEMASE"/>
    <property type="match status" value="1"/>
</dbReference>
<keyword evidence="6 7" id="KW-0961">Cell wall biogenesis/degradation</keyword>
<evidence type="ECO:0000256" key="3">
    <source>
        <dbReference type="ARBA" id="ARBA00022960"/>
    </source>
</evidence>
<evidence type="ECO:0000256" key="2">
    <source>
        <dbReference type="ARBA" id="ARBA00013090"/>
    </source>
</evidence>
<evidence type="ECO:0000256" key="6">
    <source>
        <dbReference type="ARBA" id="ARBA00023316"/>
    </source>
</evidence>
<comment type="similarity">
    <text evidence="7">Belongs to the aspartate/glutamate racemases family.</text>
</comment>
<dbReference type="GO" id="GO:0008360">
    <property type="term" value="P:regulation of cell shape"/>
    <property type="evidence" value="ECO:0007669"/>
    <property type="project" value="UniProtKB-KW"/>
</dbReference>
<dbReference type="Proteomes" id="UP000435357">
    <property type="component" value="Unassembled WGS sequence"/>
</dbReference>
<proteinExistence type="inferred from homology"/>
<dbReference type="SUPFAM" id="SSF53681">
    <property type="entry name" value="Aspartate/glutamate racemase"/>
    <property type="match status" value="2"/>
</dbReference>
<dbReference type="GO" id="GO:0009252">
    <property type="term" value="P:peptidoglycan biosynthetic process"/>
    <property type="evidence" value="ECO:0007669"/>
    <property type="project" value="UniProtKB-UniRule"/>
</dbReference>
<dbReference type="PANTHER" id="PTHR21198">
    <property type="entry name" value="GLUTAMATE RACEMASE"/>
    <property type="match status" value="1"/>
</dbReference>
<feature type="binding site" evidence="7">
    <location>
        <begin position="77"/>
        <end position="78"/>
    </location>
    <ligand>
        <name>substrate</name>
    </ligand>
</feature>
<protein>
    <recommendedName>
        <fullName evidence="2 7">Glutamate racemase</fullName>
        <ecNumber evidence="2 7">5.1.1.3</ecNumber>
    </recommendedName>
</protein>
<organism evidence="8 9">
    <name type="scientific">Salibacter halophilus</name>
    <dbReference type="NCBI Taxonomy" id="1803916"/>
    <lineage>
        <taxon>Bacteria</taxon>
        <taxon>Pseudomonadati</taxon>
        <taxon>Bacteroidota</taxon>
        <taxon>Flavobacteriia</taxon>
        <taxon>Flavobacteriales</taxon>
        <taxon>Salibacteraceae</taxon>
        <taxon>Salibacter</taxon>
    </lineage>
</organism>
<dbReference type="GO" id="GO:0008881">
    <property type="term" value="F:glutamate racemase activity"/>
    <property type="evidence" value="ECO:0007669"/>
    <property type="project" value="UniProtKB-UniRule"/>
</dbReference>
<feature type="active site" description="Proton donor/acceptor" evidence="7">
    <location>
        <position position="187"/>
    </location>
</feature>
<keyword evidence="4 7" id="KW-0573">Peptidoglycan synthesis</keyword>
<evidence type="ECO:0000256" key="4">
    <source>
        <dbReference type="ARBA" id="ARBA00022984"/>
    </source>
</evidence>
<feature type="binding site" evidence="7">
    <location>
        <begin position="13"/>
        <end position="14"/>
    </location>
    <ligand>
        <name>substrate</name>
    </ligand>
</feature>
<comment type="pathway">
    <text evidence="7">Cell wall biogenesis; peptidoglycan biosynthesis.</text>
</comment>
<evidence type="ECO:0000256" key="5">
    <source>
        <dbReference type="ARBA" id="ARBA00023235"/>
    </source>
</evidence>
<comment type="catalytic activity">
    <reaction evidence="1 7">
        <text>L-glutamate = D-glutamate</text>
        <dbReference type="Rhea" id="RHEA:12813"/>
        <dbReference type="ChEBI" id="CHEBI:29985"/>
        <dbReference type="ChEBI" id="CHEBI:29986"/>
        <dbReference type="EC" id="5.1.1.3"/>
    </reaction>
</comment>
<dbReference type="Pfam" id="PF01177">
    <property type="entry name" value="Asp_Glu_race"/>
    <property type="match status" value="1"/>
</dbReference>
<dbReference type="PROSITE" id="PS00923">
    <property type="entry name" value="ASP_GLU_RACEMASE_1"/>
    <property type="match status" value="1"/>
</dbReference>
<keyword evidence="3 7" id="KW-0133">Cell shape</keyword>
<dbReference type="FunFam" id="3.40.50.1860:FF:000001">
    <property type="entry name" value="Glutamate racemase"/>
    <property type="match status" value="1"/>
</dbReference>
<dbReference type="InterPro" id="IPR015942">
    <property type="entry name" value="Asp/Glu/hydantoin_racemase"/>
</dbReference>
<dbReference type="EC" id="5.1.1.3" evidence="2 7"/>
<dbReference type="AlphaFoldDB" id="A0A6N6M229"/>
<dbReference type="HAMAP" id="MF_00258">
    <property type="entry name" value="Glu_racemase"/>
    <property type="match status" value="1"/>
</dbReference>
<feature type="binding site" evidence="7">
    <location>
        <begin position="188"/>
        <end position="189"/>
    </location>
    <ligand>
        <name>substrate</name>
    </ligand>
</feature>
<feature type="active site" description="Proton donor/acceptor" evidence="7">
    <location>
        <position position="76"/>
    </location>
</feature>
<dbReference type="InterPro" id="IPR004391">
    <property type="entry name" value="Glu_race"/>
</dbReference>
<evidence type="ECO:0000313" key="8">
    <source>
        <dbReference type="EMBL" id="KAB1062818.1"/>
    </source>
</evidence>
<evidence type="ECO:0000256" key="7">
    <source>
        <dbReference type="HAMAP-Rule" id="MF_00258"/>
    </source>
</evidence>
<keyword evidence="5 7" id="KW-0413">Isomerase</keyword>
<reference evidence="8 9" key="1">
    <citation type="submission" date="2019-09" db="EMBL/GenBank/DDBJ databases">
        <title>Genomes of Cryomorphaceae.</title>
        <authorList>
            <person name="Bowman J.P."/>
        </authorList>
    </citation>
    <scope>NUCLEOTIDE SEQUENCE [LARGE SCALE GENOMIC DNA]</scope>
    <source>
        <strain evidence="8 9">KCTC 52047</strain>
    </source>
</reference>
<dbReference type="InterPro" id="IPR001920">
    <property type="entry name" value="Asp/Glu_race"/>
</dbReference>
<dbReference type="Gene3D" id="3.40.50.1860">
    <property type="match status" value="2"/>
</dbReference>
<dbReference type="EMBL" id="WACR01000010">
    <property type="protein sequence ID" value="KAB1062818.1"/>
    <property type="molecule type" value="Genomic_DNA"/>
</dbReference>
<sequence>MYSKLNAPVGIFDSGLGGLTIWNELVKLLPREQFFYLGDSINAPYGNKSTDEIIHLSEKNTDFLLNHNAKIIIVACNTATTQAIQHLREKYRGLQFVGVEPAVKPATQNTRTNCIGILATKGTLNSPHFHDTYSRFGNDIESVMQIGEGLVKLVEENRIESEESKKLLERYIAPMLEQNADQIVLGCTHYPFFKDIIQNLVPTNVEIIDSGEAVAKQTKRILTELNALADKPLGSDQMYTTGSKEIMTELAKRLQPNRAIKVTPL</sequence>
<keyword evidence="9" id="KW-1185">Reference proteome</keyword>
<feature type="binding site" evidence="7">
    <location>
        <begin position="45"/>
        <end position="46"/>
    </location>
    <ligand>
        <name>substrate</name>
    </ligand>
</feature>
<dbReference type="NCBIfam" id="TIGR00067">
    <property type="entry name" value="glut_race"/>
    <property type="match status" value="1"/>
</dbReference>
<dbReference type="GO" id="GO:0071555">
    <property type="term" value="P:cell wall organization"/>
    <property type="evidence" value="ECO:0007669"/>
    <property type="project" value="UniProtKB-KW"/>
</dbReference>
<comment type="caution">
    <text evidence="8">The sequence shown here is derived from an EMBL/GenBank/DDBJ whole genome shotgun (WGS) entry which is preliminary data.</text>
</comment>
<name>A0A6N6M229_9FLAO</name>
<dbReference type="UniPathway" id="UPA00219"/>